<dbReference type="InterPro" id="IPR007813">
    <property type="entry name" value="PilN"/>
</dbReference>
<comment type="caution">
    <text evidence="2">The sequence shown here is derived from an EMBL/GenBank/DDBJ whole genome shotgun (WGS) entry which is preliminary data.</text>
</comment>
<sequence>MAQQINLLTPILLAPRRHFSALTLLQASALLLAVGLVTALWLQQRDRAADVEHQALLARYAAERQQLTAARASLPAPQDAGTLQQQLQALEAGNAQRRALLHSLAGSDTGAGQRHSELLALVARTLPASAWLGELRYAPGRLELSGGTLNTAVLRPWLAQLSAHPLLTGQQLTALRVERLGAPGGDADRPLLPAADRLAQSGVPVWAYRVVSAPAGGASEAAR</sequence>
<protein>
    <submittedName>
        <fullName evidence="2">PilN domain-containing protein</fullName>
    </submittedName>
</protein>
<accession>A0ABW7FML2</accession>
<evidence type="ECO:0000313" key="3">
    <source>
        <dbReference type="Proteomes" id="UP001606301"/>
    </source>
</evidence>
<keyword evidence="1" id="KW-0812">Transmembrane</keyword>
<evidence type="ECO:0000256" key="1">
    <source>
        <dbReference type="SAM" id="Phobius"/>
    </source>
</evidence>
<keyword evidence="1" id="KW-1133">Transmembrane helix</keyword>
<gene>
    <name evidence="2" type="ORF">ACG0Z3_17905</name>
</gene>
<dbReference type="EMBL" id="JBIGHW010000011">
    <property type="protein sequence ID" value="MFG6442565.1"/>
    <property type="molecule type" value="Genomic_DNA"/>
</dbReference>
<reference evidence="2 3" key="1">
    <citation type="submission" date="2024-08" db="EMBL/GenBank/DDBJ databases">
        <authorList>
            <person name="Lu H."/>
        </authorList>
    </citation>
    <scope>NUCLEOTIDE SEQUENCE [LARGE SCALE GENOMIC DNA]</scope>
    <source>
        <strain evidence="2 3">LKC17W</strain>
    </source>
</reference>
<keyword evidence="1" id="KW-0472">Membrane</keyword>
<name>A0ABW7FML2_9BURK</name>
<dbReference type="Pfam" id="PF05137">
    <property type="entry name" value="PilN"/>
    <property type="match status" value="1"/>
</dbReference>
<proteinExistence type="predicted"/>
<organism evidence="2 3">
    <name type="scientific">Pelomonas margarita</name>
    <dbReference type="NCBI Taxonomy" id="3299031"/>
    <lineage>
        <taxon>Bacteria</taxon>
        <taxon>Pseudomonadati</taxon>
        <taxon>Pseudomonadota</taxon>
        <taxon>Betaproteobacteria</taxon>
        <taxon>Burkholderiales</taxon>
        <taxon>Sphaerotilaceae</taxon>
        <taxon>Roseateles</taxon>
    </lineage>
</organism>
<dbReference type="Proteomes" id="UP001606301">
    <property type="component" value="Unassembled WGS sequence"/>
</dbReference>
<dbReference type="RefSeq" id="WP_394399942.1">
    <property type="nucleotide sequence ID" value="NZ_JBIGHW010000011.1"/>
</dbReference>
<keyword evidence="3" id="KW-1185">Reference proteome</keyword>
<evidence type="ECO:0000313" key="2">
    <source>
        <dbReference type="EMBL" id="MFG6442565.1"/>
    </source>
</evidence>
<feature type="transmembrane region" description="Helical" evidence="1">
    <location>
        <begin position="21"/>
        <end position="42"/>
    </location>
</feature>